<dbReference type="CDD" id="cd09992">
    <property type="entry name" value="HDAC_classII"/>
    <property type="match status" value="1"/>
</dbReference>
<dbReference type="InterPro" id="IPR000286">
    <property type="entry name" value="HDACs"/>
</dbReference>
<evidence type="ECO:0000313" key="3">
    <source>
        <dbReference type="EMBL" id="BAF60214.1"/>
    </source>
</evidence>
<gene>
    <name evidence="3" type="primary">AcuC</name>
    <name evidence="3" type="ordered locus">PTH_2033</name>
</gene>
<dbReference type="STRING" id="370438.PTH_2033"/>
<proteinExistence type="inferred from homology"/>
<protein>
    <submittedName>
        <fullName evidence="3">Deacetylases</fullName>
    </submittedName>
</protein>
<dbReference type="GO" id="GO:0004407">
    <property type="term" value="F:histone deacetylase activity"/>
    <property type="evidence" value="ECO:0007669"/>
    <property type="project" value="TreeGrafter"/>
</dbReference>
<dbReference type="KEGG" id="pth:PTH_2033"/>
<dbReference type="EMBL" id="AP009389">
    <property type="protein sequence ID" value="BAF60214.1"/>
    <property type="molecule type" value="Genomic_DNA"/>
</dbReference>
<organism evidence="3 4">
    <name type="scientific">Pelotomaculum thermopropionicum (strain DSM 13744 / JCM 10971 / SI)</name>
    <dbReference type="NCBI Taxonomy" id="370438"/>
    <lineage>
        <taxon>Bacteria</taxon>
        <taxon>Bacillati</taxon>
        <taxon>Bacillota</taxon>
        <taxon>Clostridia</taxon>
        <taxon>Eubacteriales</taxon>
        <taxon>Desulfotomaculaceae</taxon>
        <taxon>Pelotomaculum</taxon>
    </lineage>
</organism>
<name>A5D0K9_PELTS</name>
<sequence length="355" mass="38378">MKNMEGIGLRTGLIYDAAYLDHETHGCPESPARVKHTYEILKIAGMLEKLVTIKPRPATVEEVSLVHLPAYIERVKEFSKRGGGSFGNNTTGSPETFETALLAAGGTLSAVEAVLEGRVESAFALVRPPGHHARPGQAMGYCFFNNAAIAARYAIKRYGLSRVLIIDWDEHHGNGTEEIFYSDPSVLYFSVHRDWSYPGTGQAAKAGDGEGKGFNINVPLPKRSGDADYEHVFRRILRPVALAYRPQLVLVSAGFDAHRDDLIGQMSLTPYGYMALTGIVCEIATCCGGALAAVLEGGYNPGALAESVFAVLHTMAGWDAGSSSQPADEKPVKVNVMGIIEEVVKIHGSYWDFGF</sequence>
<dbReference type="InterPro" id="IPR037138">
    <property type="entry name" value="His_deacetylse_dom_sf"/>
</dbReference>
<feature type="domain" description="Histone deacetylase" evidence="2">
    <location>
        <begin position="28"/>
        <end position="314"/>
    </location>
</feature>
<evidence type="ECO:0000313" key="4">
    <source>
        <dbReference type="Proteomes" id="UP000006556"/>
    </source>
</evidence>
<dbReference type="AlphaFoldDB" id="A5D0K9"/>
<dbReference type="PANTHER" id="PTHR10625">
    <property type="entry name" value="HISTONE DEACETYLASE HDAC1-RELATED"/>
    <property type="match status" value="1"/>
</dbReference>
<dbReference type="HOGENOM" id="CLU_007727_8_2_9"/>
<comment type="similarity">
    <text evidence="1">Belongs to the histone deacetylase family.</text>
</comment>
<keyword evidence="4" id="KW-1185">Reference proteome</keyword>
<dbReference type="GO" id="GO:0040029">
    <property type="term" value="P:epigenetic regulation of gene expression"/>
    <property type="evidence" value="ECO:0007669"/>
    <property type="project" value="TreeGrafter"/>
</dbReference>
<dbReference type="PRINTS" id="PR01270">
    <property type="entry name" value="HDASUPER"/>
</dbReference>
<evidence type="ECO:0000256" key="1">
    <source>
        <dbReference type="ARBA" id="ARBA00005947"/>
    </source>
</evidence>
<reference evidence="4" key="1">
    <citation type="journal article" date="2008" name="Genome Res.">
        <title>The genome of Pelotomaculum thermopropionicum reveals niche-associated evolution in anaerobic microbiota.</title>
        <authorList>
            <person name="Kosaka T."/>
            <person name="Kato S."/>
            <person name="Shimoyama T."/>
            <person name="Ishii S."/>
            <person name="Abe T."/>
            <person name="Watanabe K."/>
        </authorList>
    </citation>
    <scope>NUCLEOTIDE SEQUENCE [LARGE SCALE GENOMIC DNA]</scope>
    <source>
        <strain evidence="4">DSM 13744 / JCM 10971 / SI</strain>
    </source>
</reference>
<dbReference type="Proteomes" id="UP000006556">
    <property type="component" value="Chromosome"/>
</dbReference>
<dbReference type="InterPro" id="IPR023801">
    <property type="entry name" value="His_deacetylse_dom"/>
</dbReference>
<dbReference type="SUPFAM" id="SSF52768">
    <property type="entry name" value="Arginase/deacetylase"/>
    <property type="match status" value="1"/>
</dbReference>
<dbReference type="Gene3D" id="3.40.800.20">
    <property type="entry name" value="Histone deacetylase domain"/>
    <property type="match status" value="1"/>
</dbReference>
<evidence type="ECO:0000259" key="2">
    <source>
        <dbReference type="Pfam" id="PF00850"/>
    </source>
</evidence>
<dbReference type="Pfam" id="PF00850">
    <property type="entry name" value="Hist_deacetyl"/>
    <property type="match status" value="1"/>
</dbReference>
<dbReference type="InterPro" id="IPR023696">
    <property type="entry name" value="Ureohydrolase_dom_sf"/>
</dbReference>
<dbReference type="PANTHER" id="PTHR10625:SF10">
    <property type="entry name" value="HISTONE DEACETYLASE HDAC1"/>
    <property type="match status" value="1"/>
</dbReference>
<dbReference type="eggNOG" id="COG0123">
    <property type="taxonomic scope" value="Bacteria"/>
</dbReference>
<accession>A5D0K9</accession>